<dbReference type="GO" id="GO:0003735">
    <property type="term" value="F:structural constituent of ribosome"/>
    <property type="evidence" value="ECO:0007669"/>
    <property type="project" value="InterPro"/>
</dbReference>
<evidence type="ECO:0000256" key="2">
    <source>
        <dbReference type="ARBA" id="ARBA00035104"/>
    </source>
</evidence>
<dbReference type="InterPro" id="IPR014717">
    <property type="entry name" value="Transl_elong_EF1B/ribsomal_bS6"/>
</dbReference>
<dbReference type="Gene3D" id="3.30.70.60">
    <property type="match status" value="1"/>
</dbReference>
<feature type="region of interest" description="Disordered" evidence="5">
    <location>
        <begin position="91"/>
        <end position="136"/>
    </location>
</feature>
<dbReference type="HAMAP" id="MF_00360">
    <property type="entry name" value="Ribosomal_bS6"/>
    <property type="match status" value="1"/>
</dbReference>
<evidence type="ECO:0000313" key="6">
    <source>
        <dbReference type="EMBL" id="VEU70406.1"/>
    </source>
</evidence>
<evidence type="ECO:0000256" key="5">
    <source>
        <dbReference type="SAM" id="MobiDB-lite"/>
    </source>
</evidence>
<dbReference type="RefSeq" id="WP_044888828.1">
    <property type="nucleotide sequence ID" value="NZ_LR215024.1"/>
</dbReference>
<accession>A0A449AV83</accession>
<gene>
    <name evidence="4 6" type="primary">rpsF</name>
    <name evidence="6" type="ORF">NCTC10194_00417</name>
</gene>
<comment type="function">
    <text evidence="2 4">Binds together with bS18 to 16S ribosomal RNA.</text>
</comment>
<dbReference type="GO" id="GO:0006412">
    <property type="term" value="P:translation"/>
    <property type="evidence" value="ECO:0007669"/>
    <property type="project" value="UniProtKB-UniRule"/>
</dbReference>
<dbReference type="InterPro" id="IPR000529">
    <property type="entry name" value="Ribosomal_bS6"/>
</dbReference>
<proteinExistence type="inferred from homology"/>
<evidence type="ECO:0000256" key="4">
    <source>
        <dbReference type="HAMAP-Rule" id="MF_00360"/>
    </source>
</evidence>
<reference evidence="6 7" key="1">
    <citation type="submission" date="2019-01" db="EMBL/GenBank/DDBJ databases">
        <authorList>
            <consortium name="Pathogen Informatics"/>
        </authorList>
    </citation>
    <scope>NUCLEOTIDE SEQUENCE [LARGE SCALE GENOMIC DNA]</scope>
    <source>
        <strain evidence="6 7">NCTC10194</strain>
    </source>
</reference>
<protein>
    <recommendedName>
        <fullName evidence="3 4">Small ribosomal subunit protein bS6</fullName>
    </recommendedName>
</protein>
<dbReference type="AlphaFoldDB" id="A0A449AV83"/>
<evidence type="ECO:0000313" key="7">
    <source>
        <dbReference type="Proteomes" id="UP000290815"/>
    </source>
</evidence>
<dbReference type="KEGG" id="mgly:NCTC10194_00417"/>
<keyword evidence="4" id="KW-0699">rRNA-binding</keyword>
<dbReference type="EMBL" id="LR215024">
    <property type="protein sequence ID" value="VEU70406.1"/>
    <property type="molecule type" value="Genomic_DNA"/>
</dbReference>
<comment type="similarity">
    <text evidence="1 4">Belongs to the bacterial ribosomal protein bS6 family.</text>
</comment>
<keyword evidence="7" id="KW-1185">Reference proteome</keyword>
<name>A0A449AV83_9BACT</name>
<dbReference type="InterPro" id="IPR035980">
    <property type="entry name" value="Ribosomal_bS6_sf"/>
</dbReference>
<sequence length="136" mass="15507">MIKYEIMTIIDPKAQVSVYEELLKDVFKNGIKSVEKLENNELAYEINKSKHGIYVLAQIEAEGSSIAEFTRRANIIKEVWRTLVINLDSEKGLNSKGNRFSGKRKSNKFSKDSQAQGQKPAFKARPKTRKANESQE</sequence>
<dbReference type="GO" id="GO:0005840">
    <property type="term" value="C:ribosome"/>
    <property type="evidence" value="ECO:0007669"/>
    <property type="project" value="UniProtKB-KW"/>
</dbReference>
<dbReference type="NCBIfam" id="TIGR00166">
    <property type="entry name" value="S6"/>
    <property type="match status" value="1"/>
</dbReference>
<dbReference type="InterPro" id="IPR020814">
    <property type="entry name" value="Ribosomal_S6_plastid/chlpt"/>
</dbReference>
<keyword evidence="4" id="KW-0687">Ribonucleoprotein</keyword>
<organism evidence="6 7">
    <name type="scientific">Mycoplasmopsis glycophila</name>
    <dbReference type="NCBI Taxonomy" id="171285"/>
    <lineage>
        <taxon>Bacteria</taxon>
        <taxon>Bacillati</taxon>
        <taxon>Mycoplasmatota</taxon>
        <taxon>Mycoplasmoidales</taxon>
        <taxon>Metamycoplasmataceae</taxon>
        <taxon>Mycoplasmopsis</taxon>
    </lineage>
</organism>
<dbReference type="SUPFAM" id="SSF54995">
    <property type="entry name" value="Ribosomal protein S6"/>
    <property type="match status" value="1"/>
</dbReference>
<dbReference type="Proteomes" id="UP000290815">
    <property type="component" value="Chromosome"/>
</dbReference>
<dbReference type="GO" id="GO:1990904">
    <property type="term" value="C:ribonucleoprotein complex"/>
    <property type="evidence" value="ECO:0007669"/>
    <property type="project" value="UniProtKB-KW"/>
</dbReference>
<dbReference type="CDD" id="cd00473">
    <property type="entry name" value="bS6"/>
    <property type="match status" value="1"/>
</dbReference>
<dbReference type="GO" id="GO:0019843">
    <property type="term" value="F:rRNA binding"/>
    <property type="evidence" value="ECO:0007669"/>
    <property type="project" value="UniProtKB-UniRule"/>
</dbReference>
<keyword evidence="4 6" id="KW-0689">Ribosomal protein</keyword>
<dbReference type="Pfam" id="PF01250">
    <property type="entry name" value="Ribosomal_S6"/>
    <property type="match status" value="1"/>
</dbReference>
<evidence type="ECO:0000256" key="3">
    <source>
        <dbReference type="ARBA" id="ARBA00035294"/>
    </source>
</evidence>
<keyword evidence="4" id="KW-0694">RNA-binding</keyword>
<evidence type="ECO:0000256" key="1">
    <source>
        <dbReference type="ARBA" id="ARBA00009512"/>
    </source>
</evidence>